<protein>
    <submittedName>
        <fullName evidence="2">Uncharacterized protein</fullName>
    </submittedName>
</protein>
<dbReference type="OrthoDB" id="5804248at2759"/>
<comment type="caution">
    <text evidence="2">The sequence shown here is derived from an EMBL/GenBank/DDBJ whole genome shotgun (WGS) entry which is preliminary data.</text>
</comment>
<name>A0A9P1J072_9PELO</name>
<dbReference type="EMBL" id="CANHGI010000005">
    <property type="protein sequence ID" value="CAI5452608.1"/>
    <property type="molecule type" value="Genomic_DNA"/>
</dbReference>
<gene>
    <name evidence="2" type="ORF">CAMP_LOCUS15245</name>
</gene>
<evidence type="ECO:0000313" key="3">
    <source>
        <dbReference type="Proteomes" id="UP001152747"/>
    </source>
</evidence>
<dbReference type="Proteomes" id="UP001152747">
    <property type="component" value="Unassembled WGS sequence"/>
</dbReference>
<feature type="region of interest" description="Disordered" evidence="1">
    <location>
        <begin position="1"/>
        <end position="23"/>
    </location>
</feature>
<sequence>MTENQGFVHEESTEAANETRKKSVDIGTSTTQVIIESEPPTMQSRDCWNRTCDVFGTRQAEYINQLRPIRSYLIRMQEALKIFQYELERDLKTKQSSKYCYQHVKNCVLEINHLCMHGNLNIPPSENEMLRAVAYELSLLARIIQEVAVIAQEKPRSRSHSFTQLVVVSKNPDTSKNEEGTSSSSDPGIAPVDQESLKNKITKTFDLVENLIKYIDKKTERRWWLRDVINFMQAAVKIALFISAAISVAYHENQIAPIVTLIITCIQGITEGMDQYFLKNKNADEIHISLLTSNTANKI</sequence>
<proteinExistence type="predicted"/>
<keyword evidence="3" id="KW-1185">Reference proteome</keyword>
<dbReference type="AlphaFoldDB" id="A0A9P1J072"/>
<organism evidence="2 3">
    <name type="scientific">Caenorhabditis angaria</name>
    <dbReference type="NCBI Taxonomy" id="860376"/>
    <lineage>
        <taxon>Eukaryota</taxon>
        <taxon>Metazoa</taxon>
        <taxon>Ecdysozoa</taxon>
        <taxon>Nematoda</taxon>
        <taxon>Chromadorea</taxon>
        <taxon>Rhabditida</taxon>
        <taxon>Rhabditina</taxon>
        <taxon>Rhabditomorpha</taxon>
        <taxon>Rhabditoidea</taxon>
        <taxon>Rhabditidae</taxon>
        <taxon>Peloderinae</taxon>
        <taxon>Caenorhabditis</taxon>
    </lineage>
</organism>
<feature type="region of interest" description="Disordered" evidence="1">
    <location>
        <begin position="170"/>
        <end position="193"/>
    </location>
</feature>
<evidence type="ECO:0000256" key="1">
    <source>
        <dbReference type="SAM" id="MobiDB-lite"/>
    </source>
</evidence>
<accession>A0A9P1J072</accession>
<evidence type="ECO:0000313" key="2">
    <source>
        <dbReference type="EMBL" id="CAI5452608.1"/>
    </source>
</evidence>
<feature type="compositionally biased region" description="Basic and acidic residues" evidence="1">
    <location>
        <begin position="8"/>
        <end position="23"/>
    </location>
</feature>
<reference evidence="2" key="1">
    <citation type="submission" date="2022-11" db="EMBL/GenBank/DDBJ databases">
        <authorList>
            <person name="Kikuchi T."/>
        </authorList>
    </citation>
    <scope>NUCLEOTIDE SEQUENCE</scope>
    <source>
        <strain evidence="2">PS1010</strain>
    </source>
</reference>